<dbReference type="PANTHER" id="PTHR13366:SF0">
    <property type="entry name" value="HEAT REPEAT-CONTAINING PROTEIN 6"/>
    <property type="match status" value="1"/>
</dbReference>
<dbReference type="InterPro" id="IPR016024">
    <property type="entry name" value="ARM-type_fold"/>
</dbReference>
<keyword evidence="4" id="KW-1185">Reference proteome</keyword>
<dbReference type="InterPro" id="IPR025283">
    <property type="entry name" value="DUF4042"/>
</dbReference>
<proteinExistence type="predicted"/>
<sequence length="1284" mass="142319">MAASSSSLTAVRSWRTAFLTLRDETLTSPPSIPQLVQSLIFSHSHSSLISAASDLPAHEVTSDLLFLIQLVANASQFQHELVPTFSNTCRLIHDVSHRVSLDINTSSWALLLDSFTKIIDHFLAKATSSASLCLETLRYLVSENQRKCSLPDDIQLVNVLLHIIARSHADLISLYSSSRNQKSAIEMGKKLQRNGSLWEVLTASFTMLGELYSRSGSSFPVDIWQKMMDLLASKNLVVEDIIMSRFYASLLHCLHLVLLDPKGSLSEHVSSFVASLRMFFVYGLTSGNQVICAAVSSKERESGSPRLKLTLEEPKRTNSTPYRPPHLRKKDNLNTRQAKALDPQSSSDQISSMVDVTSSDSDYSDSDGSLKDINDSRCSKIRVSAIVCIQDLCQADPKSFTSQWSMLLPTNDVLQPRKFEATLMASLLFDPYLKARMASASALAVMMDGPATVFLQVAEYKESAKLGSFMALSSSLGQILMQLHTGTLYLIQHETNSRLLVLVFKILMLLISSTPYESFFLSLLVVAKMLTKFLPFWLIDEWPYVNPWYHDIWSLSGRLIGSAFVVCMQNDFHDMHFCNPGSLGLMKDLSGRIEEPSIFIMDLFCRFACNSTDIHECQQGLKLVFLSKVIRLAAAISCLTTALSVSPSIQVKEMILKELSTGFVEADKKSGVFLTLLQHCERLSNPTVCFEALQALRAISHNYPDLMLVCWGKISAIVYKFLREGNAEVATKSWKELAGNTALFVGEKIVTAAIKVLDECLRAISGFRGTEDLSEENFLDSPFTSDCIRTKKVSSAPSYGPRSPEDAKEERNTFPSGLQQWAETIEKLMPLMLWHTSAMVRTASVTCFAGITSSVFFSLLKENQDFIVSSLISAAEHDKVPSVRSAACRAIGVVSCFQKASASAENLGKFIHAVEINTRDSVVSVRIPASWALANICDSIRHFVDDVPLKQSTDSETNFHLVDLLIECALRLTKDGDKVKSNAVRALGNLSRFVRYTSSCLDKKPVAKLGFSSTCNQVTMLPASNDLNAFDGGVVTSSYPASLKDLHWLERMVQAFISCVTTGNVKVQWNVCHALSNMFLNKTIQLQDMDWAPSVFGILLLLLRDSSNFKIRIQAATALAVPEAAVDYGKSFPDIVQGLEHVVENLGSDSISAPSSFKYRIALEKQLTSTLLHVLSHASATDHKPLKDFLVKVRFNRPHLTFTNAMNEFSAPLFKASFLEDWFKMLYSSLGETSSESDVVGSDSVGNQKKEMIAKAVQSIIEIYESTDQHTICQKFKKLNNSII</sequence>
<evidence type="ECO:0000313" key="4">
    <source>
        <dbReference type="Proteomes" id="UP000701853"/>
    </source>
</evidence>
<organism evidence="3 4">
    <name type="scientific">Gossypium anomalum</name>
    <dbReference type="NCBI Taxonomy" id="47600"/>
    <lineage>
        <taxon>Eukaryota</taxon>
        <taxon>Viridiplantae</taxon>
        <taxon>Streptophyta</taxon>
        <taxon>Embryophyta</taxon>
        <taxon>Tracheophyta</taxon>
        <taxon>Spermatophyta</taxon>
        <taxon>Magnoliopsida</taxon>
        <taxon>eudicotyledons</taxon>
        <taxon>Gunneridae</taxon>
        <taxon>Pentapetalae</taxon>
        <taxon>rosids</taxon>
        <taxon>malvids</taxon>
        <taxon>Malvales</taxon>
        <taxon>Malvaceae</taxon>
        <taxon>Malvoideae</taxon>
        <taxon>Gossypium</taxon>
    </lineage>
</organism>
<reference evidence="3 4" key="1">
    <citation type="journal article" date="2021" name="bioRxiv">
        <title>The Gossypium anomalum genome as a resource for cotton improvement and evolutionary analysis of hybrid incompatibility.</title>
        <authorList>
            <person name="Grover C.E."/>
            <person name="Yuan D."/>
            <person name="Arick M.A."/>
            <person name="Miller E.R."/>
            <person name="Hu G."/>
            <person name="Peterson D.G."/>
            <person name="Wendel J.F."/>
            <person name="Udall J.A."/>
        </authorList>
    </citation>
    <scope>NUCLEOTIDE SEQUENCE [LARGE SCALE GENOMIC DNA]</scope>
    <source>
        <strain evidence="3">JFW-Udall</strain>
        <tissue evidence="3">Leaf</tissue>
    </source>
</reference>
<evidence type="ECO:0000313" key="3">
    <source>
        <dbReference type="EMBL" id="KAG8486012.1"/>
    </source>
</evidence>
<dbReference type="EMBL" id="JAHUZN010000008">
    <property type="protein sequence ID" value="KAG8486012.1"/>
    <property type="molecule type" value="Genomic_DNA"/>
</dbReference>
<dbReference type="SUPFAM" id="SSF48371">
    <property type="entry name" value="ARM repeat"/>
    <property type="match status" value="2"/>
</dbReference>
<accession>A0A8J5YP12</accession>
<feature type="compositionally biased region" description="Basic and acidic residues" evidence="1">
    <location>
        <begin position="303"/>
        <end position="316"/>
    </location>
</feature>
<dbReference type="InterPro" id="IPR052107">
    <property type="entry name" value="HEAT6"/>
</dbReference>
<dbReference type="Pfam" id="PF13251">
    <property type="entry name" value="DUF4042"/>
    <property type="match status" value="1"/>
</dbReference>
<dbReference type="Proteomes" id="UP000701853">
    <property type="component" value="Chromosome 8"/>
</dbReference>
<feature type="compositionally biased region" description="Basic and acidic residues" evidence="1">
    <location>
        <begin position="803"/>
        <end position="812"/>
    </location>
</feature>
<dbReference type="PANTHER" id="PTHR13366">
    <property type="entry name" value="MALARIA ANTIGEN-RELATED"/>
    <property type="match status" value="1"/>
</dbReference>
<dbReference type="InterPro" id="IPR011989">
    <property type="entry name" value="ARM-like"/>
</dbReference>
<feature type="domain" description="DUF4042" evidence="2">
    <location>
        <begin position="380"/>
        <end position="523"/>
    </location>
</feature>
<evidence type="ECO:0000256" key="1">
    <source>
        <dbReference type="SAM" id="MobiDB-lite"/>
    </source>
</evidence>
<gene>
    <name evidence="3" type="ORF">CXB51_019400</name>
</gene>
<name>A0A8J5YP12_9ROSI</name>
<feature type="region of interest" description="Disordered" evidence="1">
    <location>
        <begin position="793"/>
        <end position="814"/>
    </location>
</feature>
<feature type="region of interest" description="Disordered" evidence="1">
    <location>
        <begin position="303"/>
        <end position="369"/>
    </location>
</feature>
<dbReference type="Gene3D" id="1.25.10.10">
    <property type="entry name" value="Leucine-rich Repeat Variant"/>
    <property type="match status" value="2"/>
</dbReference>
<feature type="compositionally biased region" description="Low complexity" evidence="1">
    <location>
        <begin position="351"/>
        <end position="361"/>
    </location>
</feature>
<protein>
    <recommendedName>
        <fullName evidence="2">DUF4042 domain-containing protein</fullName>
    </recommendedName>
</protein>
<comment type="caution">
    <text evidence="3">The sequence shown here is derived from an EMBL/GenBank/DDBJ whole genome shotgun (WGS) entry which is preliminary data.</text>
</comment>
<evidence type="ECO:0000259" key="2">
    <source>
        <dbReference type="Pfam" id="PF13251"/>
    </source>
</evidence>
<dbReference type="OrthoDB" id="422637at2759"/>